<dbReference type="PANTHER" id="PTHR16288:SF0">
    <property type="entry name" value="TRNA (GUANINE-N(7)-)-METHYLTRANSFERASE NON-CATALYTIC SUBUNIT WDR4"/>
    <property type="match status" value="1"/>
</dbReference>
<dbReference type="HAMAP" id="MF_03056">
    <property type="entry name" value="TRM82"/>
    <property type="match status" value="1"/>
</dbReference>
<gene>
    <name evidence="8" type="ORF">GOP47_0001251</name>
</gene>
<dbReference type="GO" id="GO:0106004">
    <property type="term" value="P:tRNA (guanine-N7)-methylation"/>
    <property type="evidence" value="ECO:0007669"/>
    <property type="project" value="UniProtKB-UniRule"/>
</dbReference>
<dbReference type="PROSITE" id="PS50294">
    <property type="entry name" value="WD_REPEATS_REGION"/>
    <property type="match status" value="1"/>
</dbReference>
<evidence type="ECO:0000256" key="2">
    <source>
        <dbReference type="ARBA" id="ARBA00022574"/>
    </source>
</evidence>
<dbReference type="GO" id="GO:0005829">
    <property type="term" value="C:cytosol"/>
    <property type="evidence" value="ECO:0007669"/>
    <property type="project" value="TreeGrafter"/>
</dbReference>
<dbReference type="InterPro" id="IPR028884">
    <property type="entry name" value="Trm82"/>
</dbReference>
<evidence type="ECO:0000256" key="5">
    <source>
        <dbReference type="ARBA" id="ARBA00023242"/>
    </source>
</evidence>
<reference evidence="8" key="1">
    <citation type="submission" date="2021-01" db="EMBL/GenBank/DDBJ databases">
        <title>Adiantum capillus-veneris genome.</title>
        <authorList>
            <person name="Fang Y."/>
            <person name="Liao Q."/>
        </authorList>
    </citation>
    <scope>NUCLEOTIDE SEQUENCE</scope>
    <source>
        <strain evidence="8">H3</strain>
        <tissue evidence="8">Leaf</tissue>
    </source>
</reference>
<feature type="repeat" description="WD" evidence="7">
    <location>
        <begin position="54"/>
        <end position="95"/>
    </location>
</feature>
<dbReference type="PROSITE" id="PS00678">
    <property type="entry name" value="WD_REPEATS_1"/>
    <property type="match status" value="1"/>
</dbReference>
<dbReference type="Gene3D" id="2.130.10.10">
    <property type="entry name" value="YVTN repeat-like/Quinoprotein amine dehydrogenase"/>
    <property type="match status" value="2"/>
</dbReference>
<keyword evidence="4 6" id="KW-0677">Repeat</keyword>
<dbReference type="Pfam" id="PF00400">
    <property type="entry name" value="WD40"/>
    <property type="match status" value="4"/>
</dbReference>
<proteinExistence type="inferred from homology"/>
<dbReference type="EMBL" id="JABFUD020000001">
    <property type="protein sequence ID" value="KAI5085082.1"/>
    <property type="molecule type" value="Genomic_DNA"/>
</dbReference>
<comment type="similarity">
    <text evidence="6">Belongs to the WD repeat TRM82 family.</text>
</comment>
<keyword evidence="2 6" id="KW-0853">WD repeat</keyword>
<comment type="function">
    <text evidence="6">Required for the formation of N(7)-methylguanine at position 46 (m7G46) in tRNA. In the complex, it is required to stabilize and induce conformational changes of the catalytic subunit.</text>
</comment>
<protein>
    <recommendedName>
        <fullName evidence="6">tRNA (guanine-N(7)-)-methyltransferase non-catalytic subunit</fullName>
    </recommendedName>
    <alternativeName>
        <fullName evidence="6">WD repeat-containing protein 4 homolog</fullName>
    </alternativeName>
</protein>
<keyword evidence="9" id="KW-1185">Reference proteome</keyword>
<comment type="subunit">
    <text evidence="6">Forms a heterodimer with the catalytic subunit.</text>
</comment>
<organism evidence="8 9">
    <name type="scientific">Adiantum capillus-veneris</name>
    <name type="common">Maidenhair fern</name>
    <dbReference type="NCBI Taxonomy" id="13818"/>
    <lineage>
        <taxon>Eukaryota</taxon>
        <taxon>Viridiplantae</taxon>
        <taxon>Streptophyta</taxon>
        <taxon>Embryophyta</taxon>
        <taxon>Tracheophyta</taxon>
        <taxon>Polypodiopsida</taxon>
        <taxon>Polypodiidae</taxon>
        <taxon>Polypodiales</taxon>
        <taxon>Pteridineae</taxon>
        <taxon>Pteridaceae</taxon>
        <taxon>Vittarioideae</taxon>
        <taxon>Adiantum</taxon>
    </lineage>
</organism>
<name>A0A9D4VF07_ADICA</name>
<dbReference type="SUPFAM" id="SSF50978">
    <property type="entry name" value="WD40 repeat-like"/>
    <property type="match status" value="1"/>
</dbReference>
<accession>A0A9D4VF07</accession>
<dbReference type="OrthoDB" id="339900at2759"/>
<dbReference type="InterPro" id="IPR015943">
    <property type="entry name" value="WD40/YVTN_repeat-like_dom_sf"/>
</dbReference>
<dbReference type="InterPro" id="IPR036322">
    <property type="entry name" value="WD40_repeat_dom_sf"/>
</dbReference>
<dbReference type="SMART" id="SM00320">
    <property type="entry name" value="WD40"/>
    <property type="match status" value="3"/>
</dbReference>
<dbReference type="PANTHER" id="PTHR16288">
    <property type="entry name" value="WD40 REPEAT PROTEIN 4"/>
    <property type="match status" value="1"/>
</dbReference>
<evidence type="ECO:0000256" key="7">
    <source>
        <dbReference type="PROSITE-ProRule" id="PRU00221"/>
    </source>
</evidence>
<dbReference type="InterPro" id="IPR019775">
    <property type="entry name" value="WD40_repeat_CS"/>
</dbReference>
<dbReference type="GO" id="GO:0043527">
    <property type="term" value="C:tRNA methyltransferase complex"/>
    <property type="evidence" value="ECO:0007669"/>
    <property type="project" value="TreeGrafter"/>
</dbReference>
<evidence type="ECO:0000256" key="3">
    <source>
        <dbReference type="ARBA" id="ARBA00022694"/>
    </source>
</evidence>
<keyword evidence="3 6" id="KW-0819">tRNA processing</keyword>
<dbReference type="GO" id="GO:0005634">
    <property type="term" value="C:nucleus"/>
    <property type="evidence" value="ECO:0007669"/>
    <property type="project" value="UniProtKB-SubCell"/>
</dbReference>
<feature type="repeat" description="WD" evidence="7">
    <location>
        <begin position="196"/>
        <end position="240"/>
    </location>
</feature>
<comment type="pathway">
    <text evidence="6">tRNA modification; N(7)-methylguanine-tRNA biosynthesis.</text>
</comment>
<evidence type="ECO:0000256" key="4">
    <source>
        <dbReference type="ARBA" id="ARBA00022737"/>
    </source>
</evidence>
<dbReference type="InterPro" id="IPR001680">
    <property type="entry name" value="WD40_rpt"/>
</dbReference>
<evidence type="ECO:0000256" key="6">
    <source>
        <dbReference type="HAMAP-Rule" id="MF_03056"/>
    </source>
</evidence>
<keyword evidence="5 6" id="KW-0539">Nucleus</keyword>
<dbReference type="PROSITE" id="PS50082">
    <property type="entry name" value="WD_REPEATS_2"/>
    <property type="match status" value="2"/>
</dbReference>
<dbReference type="Proteomes" id="UP000886520">
    <property type="component" value="Chromosome 1"/>
</dbReference>
<comment type="caution">
    <text evidence="8">The sequence shown here is derived from an EMBL/GenBank/DDBJ whole genome shotgun (WGS) entry which is preliminary data.</text>
</comment>
<dbReference type="AlphaFoldDB" id="A0A9D4VF07"/>
<comment type="subcellular location">
    <subcellularLocation>
        <location evidence="1 6">Nucleus</location>
    </subcellularLocation>
</comment>
<sequence>MEGDDGLNSDKVVAPALLALHPLCKFVVVCVGSQLRAYNLLGKCQVDVKYPSAQSRHEEAIRTITFSGEGKLFVSAGDDKHVKLWDTETWQCTKTVHASKKVSATAFSCDSKWLLYADKFGVVYAMSTKLQGEGLASSVVLDQPVNLLAHCCSIITSLKCTADGKFIVTADRDFKIRVSVFPKDPLQGAHEIEGFCLGHTSFVSCIACIDVGLKSQLLVSGGGDGTVRLWEIETATLLDTVDVRDEVGIADGNFESDAVIQASAITCVCVSCDGSLIAVGVESLDGVLFLKCDLKSKRLMLLQKLVLAEHFCPTSMQFDKNGWLWLVAGAAQKTDSCKENAVTWVKVVSSSLDDTPVFTPVELESIPGGSLLFETLDGTDSDVNKAFALAEAATIAMKNELSKRQYSNEHREFRKRLRNDKKLQRKV</sequence>
<evidence type="ECO:0000256" key="1">
    <source>
        <dbReference type="ARBA" id="ARBA00004123"/>
    </source>
</evidence>
<evidence type="ECO:0000313" key="8">
    <source>
        <dbReference type="EMBL" id="KAI5085082.1"/>
    </source>
</evidence>
<evidence type="ECO:0000313" key="9">
    <source>
        <dbReference type="Proteomes" id="UP000886520"/>
    </source>
</evidence>